<dbReference type="InterPro" id="IPR015424">
    <property type="entry name" value="PyrdxlP-dep_Trfase"/>
</dbReference>
<dbReference type="GO" id="GO:0016829">
    <property type="term" value="F:lyase activity"/>
    <property type="evidence" value="ECO:0007669"/>
    <property type="project" value="UniProtKB-KW"/>
</dbReference>
<dbReference type="InterPro" id="IPR015421">
    <property type="entry name" value="PyrdxlP-dep_Trfase_major"/>
</dbReference>
<dbReference type="PANTHER" id="PTHR43586:SF21">
    <property type="entry name" value="PYRIDOXAL PHOSPHATE (PLP)-DEPENDENT ASPARTATE AMINOTRANSFERASE SUPERFAMILY"/>
    <property type="match status" value="1"/>
</dbReference>
<name>A0ABT1IJH8_9PSEU</name>
<sequence>MRIAFGEQFEIPTGYLNSASIGIPPTRVAAAVGAAVERWSRGEDAPPVFDEHVATARAAWASLVGVDPTQVATGATVSQLIATVAAAVPDGTRVLTPRGEFTSVIFPFAAQSHRGVTVTEVDPAELVDRAPGYDLVAVSAVQSADGAIADLPGLRATGIRVLLDVTQALGWLPMDLTWVDWVVGAGYKWLLSPRGASWLAVRPQAREWTRPVAAGWYSGADPWDTVYGLPLRLADDARAYDLGPVWFAQVGAASALPWLAGLDRLAVRDHVVGLADDLLTRLDLPPQGSAIVALDLPGAAERLAEAGVRCSTRAGRARLAFHLYNTTEDVEVAVAAIRRARVG</sequence>
<proteinExistence type="predicted"/>
<dbReference type="RefSeq" id="WP_253889977.1">
    <property type="nucleotide sequence ID" value="NZ_BAAAVB010000007.1"/>
</dbReference>
<dbReference type="Pfam" id="PF00266">
    <property type="entry name" value="Aminotran_5"/>
    <property type="match status" value="1"/>
</dbReference>
<reference evidence="2 3" key="1">
    <citation type="submission" date="2022-06" db="EMBL/GenBank/DDBJ databases">
        <title>Genomic Encyclopedia of Archaeal and Bacterial Type Strains, Phase II (KMG-II): from individual species to whole genera.</title>
        <authorList>
            <person name="Goeker M."/>
        </authorList>
    </citation>
    <scope>NUCLEOTIDE SEQUENCE [LARGE SCALE GENOMIC DNA]</scope>
    <source>
        <strain evidence="2 3">DSM 44255</strain>
    </source>
</reference>
<gene>
    <name evidence="2" type="ORF">LV75_005325</name>
</gene>
<dbReference type="EMBL" id="JAMTCO010000014">
    <property type="protein sequence ID" value="MCP2272799.1"/>
    <property type="molecule type" value="Genomic_DNA"/>
</dbReference>
<dbReference type="Gene3D" id="3.90.1150.10">
    <property type="entry name" value="Aspartate Aminotransferase, domain 1"/>
    <property type="match status" value="1"/>
</dbReference>
<dbReference type="Proteomes" id="UP001205185">
    <property type="component" value="Unassembled WGS sequence"/>
</dbReference>
<protein>
    <submittedName>
        <fullName evidence="2">Selenocysteine lyase/Cysteine desulfurase</fullName>
    </submittedName>
</protein>
<keyword evidence="3" id="KW-1185">Reference proteome</keyword>
<dbReference type="InterPro" id="IPR000192">
    <property type="entry name" value="Aminotrans_V_dom"/>
</dbReference>
<organism evidence="2 3">
    <name type="scientific">Actinokineospora diospyrosa</name>
    <dbReference type="NCBI Taxonomy" id="103728"/>
    <lineage>
        <taxon>Bacteria</taxon>
        <taxon>Bacillati</taxon>
        <taxon>Actinomycetota</taxon>
        <taxon>Actinomycetes</taxon>
        <taxon>Pseudonocardiales</taxon>
        <taxon>Pseudonocardiaceae</taxon>
        <taxon>Actinokineospora</taxon>
    </lineage>
</organism>
<evidence type="ECO:0000313" key="2">
    <source>
        <dbReference type="EMBL" id="MCP2272799.1"/>
    </source>
</evidence>
<dbReference type="Gene3D" id="3.40.640.10">
    <property type="entry name" value="Type I PLP-dependent aspartate aminotransferase-like (Major domain)"/>
    <property type="match status" value="1"/>
</dbReference>
<accession>A0ABT1IJH8</accession>
<evidence type="ECO:0000259" key="1">
    <source>
        <dbReference type="Pfam" id="PF00266"/>
    </source>
</evidence>
<evidence type="ECO:0000313" key="3">
    <source>
        <dbReference type="Proteomes" id="UP001205185"/>
    </source>
</evidence>
<dbReference type="SUPFAM" id="SSF53383">
    <property type="entry name" value="PLP-dependent transferases"/>
    <property type="match status" value="1"/>
</dbReference>
<feature type="domain" description="Aminotransferase class V" evidence="1">
    <location>
        <begin position="51"/>
        <end position="284"/>
    </location>
</feature>
<dbReference type="PANTHER" id="PTHR43586">
    <property type="entry name" value="CYSTEINE DESULFURASE"/>
    <property type="match status" value="1"/>
</dbReference>
<dbReference type="InterPro" id="IPR015422">
    <property type="entry name" value="PyrdxlP-dep_Trfase_small"/>
</dbReference>
<comment type="caution">
    <text evidence="2">The sequence shown here is derived from an EMBL/GenBank/DDBJ whole genome shotgun (WGS) entry which is preliminary data.</text>
</comment>
<keyword evidence="2" id="KW-0456">Lyase</keyword>